<evidence type="ECO:0000313" key="2">
    <source>
        <dbReference type="Proteomes" id="UP000188273"/>
    </source>
</evidence>
<proteinExistence type="predicted"/>
<keyword evidence="2" id="KW-1185">Reference proteome</keyword>
<name>A0A1Q2HPL6_9BACT</name>
<reference evidence="2" key="1">
    <citation type="submission" date="2017-02" db="EMBL/GenBank/DDBJ databases">
        <title>Comparative genomics and description of representatives of a novel lineage of planctomycetes thriving in anoxic sediments.</title>
        <authorList>
            <person name="Spring S."/>
            <person name="Bunk B."/>
            <person name="Sproer C."/>
            <person name="Klenk H.-P."/>
        </authorList>
    </citation>
    <scope>NUCLEOTIDE SEQUENCE [LARGE SCALE GENOMIC DNA]</scope>
    <source>
        <strain evidence="2">L21-RPul-D3</strain>
    </source>
</reference>
<accession>A0A1Q2HPL6</accession>
<evidence type="ECO:0000313" key="1">
    <source>
        <dbReference type="EMBL" id="AQQ09173.1"/>
    </source>
</evidence>
<sequence length="83" mass="9375">MAFENARIPKTHNLVELYELVSDCICISDADVLLLAKATKFYVEERYPIGGLIMPDRTEIANILALSKRLHINVINILCIDSE</sequence>
<dbReference type="Gene3D" id="1.20.120.330">
    <property type="entry name" value="Nucleotidyltransferases domain 2"/>
    <property type="match status" value="1"/>
</dbReference>
<evidence type="ECO:0008006" key="3">
    <source>
        <dbReference type="Google" id="ProtNLM"/>
    </source>
</evidence>
<dbReference type="Proteomes" id="UP000188273">
    <property type="component" value="Chromosome"/>
</dbReference>
<dbReference type="KEGG" id="pbu:L21SP3_00973"/>
<dbReference type="AlphaFoldDB" id="A0A1Q2HPL6"/>
<dbReference type="STRING" id="1940790.L21SP3_00973"/>
<protein>
    <recommendedName>
        <fullName evidence="3">HEPN domain protein</fullName>
    </recommendedName>
</protein>
<dbReference type="EMBL" id="CP019633">
    <property type="protein sequence ID" value="AQQ09173.1"/>
    <property type="molecule type" value="Genomic_DNA"/>
</dbReference>
<organism evidence="1 2">
    <name type="scientific">Sedimentisphaera cyanobacteriorum</name>
    <dbReference type="NCBI Taxonomy" id="1940790"/>
    <lineage>
        <taxon>Bacteria</taxon>
        <taxon>Pseudomonadati</taxon>
        <taxon>Planctomycetota</taxon>
        <taxon>Phycisphaerae</taxon>
        <taxon>Sedimentisphaerales</taxon>
        <taxon>Sedimentisphaeraceae</taxon>
        <taxon>Sedimentisphaera</taxon>
    </lineage>
</organism>
<gene>
    <name evidence="1" type="ORF">L21SP3_00973</name>
</gene>